<dbReference type="PANTHER" id="PTHR43586">
    <property type="entry name" value="CYSTEINE DESULFURASE"/>
    <property type="match status" value="1"/>
</dbReference>
<reference evidence="2" key="1">
    <citation type="submission" date="2018-05" db="EMBL/GenBank/DDBJ databases">
        <authorList>
            <person name="Lanie J.A."/>
            <person name="Ng W.-L."/>
            <person name="Kazmierczak K.M."/>
            <person name="Andrzejewski T.M."/>
            <person name="Davidsen T.M."/>
            <person name="Wayne K.J."/>
            <person name="Tettelin H."/>
            <person name="Glass J.I."/>
            <person name="Rusch D."/>
            <person name="Podicherti R."/>
            <person name="Tsui H.-C.T."/>
            <person name="Winkler M.E."/>
        </authorList>
    </citation>
    <scope>NUCLEOTIDE SEQUENCE</scope>
</reference>
<organism evidence="2">
    <name type="scientific">marine metagenome</name>
    <dbReference type="NCBI Taxonomy" id="408172"/>
    <lineage>
        <taxon>unclassified sequences</taxon>
        <taxon>metagenomes</taxon>
        <taxon>ecological metagenomes</taxon>
    </lineage>
</organism>
<dbReference type="InterPro" id="IPR006311">
    <property type="entry name" value="TAT_signal"/>
</dbReference>
<dbReference type="PROSITE" id="PS51318">
    <property type="entry name" value="TAT"/>
    <property type="match status" value="1"/>
</dbReference>
<dbReference type="InterPro" id="IPR000192">
    <property type="entry name" value="Aminotrans_V_dom"/>
</dbReference>
<evidence type="ECO:0000259" key="1">
    <source>
        <dbReference type="Pfam" id="PF00266"/>
    </source>
</evidence>
<dbReference type="InterPro" id="IPR015421">
    <property type="entry name" value="PyrdxlP-dep_Trfase_major"/>
</dbReference>
<dbReference type="InterPro" id="IPR015424">
    <property type="entry name" value="PyrdxlP-dep_Trfase"/>
</dbReference>
<dbReference type="SUPFAM" id="SSF53383">
    <property type="entry name" value="PLP-dependent transferases"/>
    <property type="match status" value="1"/>
</dbReference>
<feature type="domain" description="Aminotransferase class V" evidence="1">
    <location>
        <begin position="74"/>
        <end position="353"/>
    </location>
</feature>
<protein>
    <recommendedName>
        <fullName evidence="1">Aminotransferase class V domain-containing protein</fullName>
    </recommendedName>
</protein>
<name>A0A382KIW3_9ZZZZ</name>
<dbReference type="EMBL" id="UINC01080390">
    <property type="protein sequence ID" value="SVC23282.1"/>
    <property type="molecule type" value="Genomic_DNA"/>
</dbReference>
<dbReference type="NCBIfam" id="TIGR01409">
    <property type="entry name" value="TAT_signal_seq"/>
    <property type="match status" value="1"/>
</dbReference>
<evidence type="ECO:0000313" key="2">
    <source>
        <dbReference type="EMBL" id="SVC23282.1"/>
    </source>
</evidence>
<dbReference type="PANTHER" id="PTHR43586:SF15">
    <property type="entry name" value="BLR3095 PROTEIN"/>
    <property type="match status" value="1"/>
</dbReference>
<dbReference type="AlphaFoldDB" id="A0A382KIW3"/>
<proteinExistence type="predicted"/>
<dbReference type="Gene3D" id="3.40.640.10">
    <property type="entry name" value="Type I PLP-dependent aspartate aminotransferase-like (Major domain)"/>
    <property type="match status" value="1"/>
</dbReference>
<gene>
    <name evidence="2" type="ORF">METZ01_LOCUS276136</name>
</gene>
<dbReference type="Gene3D" id="3.90.1150.10">
    <property type="entry name" value="Aspartate Aminotransferase, domain 1"/>
    <property type="match status" value="1"/>
</dbReference>
<accession>A0A382KIW3</accession>
<dbReference type="Pfam" id="PF00266">
    <property type="entry name" value="Aminotran_5"/>
    <property type="match status" value="1"/>
</dbReference>
<dbReference type="InterPro" id="IPR015422">
    <property type="entry name" value="PyrdxlP-dep_Trfase_small"/>
</dbReference>
<dbReference type="InterPro" id="IPR019546">
    <property type="entry name" value="TAT_signal_bac_arc"/>
</dbReference>
<feature type="non-terminal residue" evidence="2">
    <location>
        <position position="363"/>
    </location>
</feature>
<sequence length="363" mass="40045">MSALTRRSFLKTTTAAGLATLPATRALTALSRQDALGVRGEFPITNEVAYLNSASVGPVSRTVRDALDSYADERMLYRNPASRQIAKASARAKFASLFGADQDEIAFLYSTSDGENVVVSAMDWQAGDNVVLDELHFTTSFVLYRELEKRTGVELRIVPSRGGRTGIEDFEARTDARTRLLSVAWVSNRNGFRYDLPSLGELAHANGAYLYADAVQALGTFSTNLHDEGVDFACSNGYKWLFADFGCAPLYVRREHLEWMHPDRHGYGQIAETLPDHRFRLKTNAEKFEHANSAHGSIAAMDAALDLLTEVGLDRIEEHTIALTEQLYEDIEDLGLNLFTPPGNRSSIVSFYHGLAPAKLSDA</sequence>